<evidence type="ECO:0000256" key="5">
    <source>
        <dbReference type="ARBA" id="ARBA00023027"/>
    </source>
</evidence>
<comment type="pathway">
    <text evidence="1">Lipid metabolism; fatty acid beta-oxidation.</text>
</comment>
<feature type="domain" description="3-hydroxyacyl-CoA dehydrogenase NAD binding" evidence="9">
    <location>
        <begin position="8"/>
        <end position="206"/>
    </location>
</feature>
<evidence type="ECO:0000313" key="11">
    <source>
        <dbReference type="Proteomes" id="UP000282985"/>
    </source>
</evidence>
<dbReference type="Gene3D" id="1.10.1040.50">
    <property type="match status" value="1"/>
</dbReference>
<dbReference type="InterPro" id="IPR029045">
    <property type="entry name" value="ClpP/crotonase-like_dom_sf"/>
</dbReference>
<evidence type="ECO:0000256" key="1">
    <source>
        <dbReference type="ARBA" id="ARBA00005005"/>
    </source>
</evidence>
<comment type="caution">
    <text evidence="10">The sequence shown here is derived from an EMBL/GenBank/DDBJ whole genome shotgun (WGS) entry which is preliminary data.</text>
</comment>
<name>A0A434AU89_9BACT</name>
<protein>
    <submittedName>
        <fullName evidence="10">3-hydroxyacyl-CoA dehydrogenase/enoyl-CoA hydratase family protein</fullName>
    </submittedName>
</protein>
<dbReference type="InterPro" id="IPR008927">
    <property type="entry name" value="6-PGluconate_DH-like_C_sf"/>
</dbReference>
<gene>
    <name evidence="10" type="ORF">DLK05_10525</name>
</gene>
<keyword evidence="4" id="KW-0560">Oxidoreductase</keyword>
<accession>A0A434AU89</accession>
<dbReference type="CDD" id="cd06558">
    <property type="entry name" value="crotonase-like"/>
    <property type="match status" value="1"/>
</dbReference>
<evidence type="ECO:0000259" key="8">
    <source>
        <dbReference type="Pfam" id="PF00725"/>
    </source>
</evidence>
<keyword evidence="2" id="KW-0276">Fatty acid metabolism</keyword>
<evidence type="ECO:0000256" key="3">
    <source>
        <dbReference type="ARBA" id="ARBA00022963"/>
    </source>
</evidence>
<sequence length="800" mass="90240">MMTRKIRKVAVLGAGVMGAQIACHFANIGLEVLLLDMPAKELNESEKQMGLTINHPKVRNRMVNQLLAKMVKNKPAPLYLQSYVSRIHTGNFEDDLHRIKDCDWVIEAIIENLSIKQSLYSKIEEHRKPGSLISTNTSGIPIQLLLQGRSEDFAENFCGTHFFNPPRYLKLLEVIPSDKTSREVIEFLSDFGERFLGKSVVICKDTPAFIANRIGVYSMMSVFHLLDEFEFTVEEIDQLTGPIIGRPKSATFRTCDVVGLDTLVLVAQNLQKTLAQDEKADTFRIPSYIQKMLENQWLGTKSEQGFYKKIKADGKSEILSLDLNKFEYQNRQRVKFAELEAVKVIPHLHKRFKALLKGKGKVNLFYQKLFLGLFAYVSNRIPEISDEIYKIDEAICSGFAWEMGPFEIWDAIGLKNTLPLMEELGYKAADWVYKIADQDFNFYQLNKGKKQFFDIATNDYRVIPGTENLILLNNLRSSNTIWHNEGCSIINLGDGIINLEFHTKMNTIGSEIIQGINKSIELAETDYKALIISNEGENFSAGANIGLVFMLAVEQEFEELDMVVRTFQNSMLKLKYASVPVIAAPHGMTLGGGCELCMHSDKVIAHAETYMGLVELGVGVIPAGGGTKEFAYRLSKEMAPDDIRTNRFRDKFLSIGQAKVSTSAYEAFNLGYLRKHVDEVIISKKHQLTYAKQTALLMLEKGYTPPLRTTNITVLGNEGLALVYSGADGMEVGNYISEYDKYLSIELGKVLSGGELSIPTKVSENYLLNLERMTFVKLCQQKKTLERMQSLLQKGKILRN</sequence>
<keyword evidence="6" id="KW-0443">Lipid metabolism</keyword>
<dbReference type="EMBL" id="RJJX01000013">
    <property type="protein sequence ID" value="RUT77973.1"/>
    <property type="molecule type" value="Genomic_DNA"/>
</dbReference>
<evidence type="ECO:0000259" key="9">
    <source>
        <dbReference type="Pfam" id="PF02737"/>
    </source>
</evidence>
<dbReference type="GO" id="GO:0070403">
    <property type="term" value="F:NAD+ binding"/>
    <property type="evidence" value="ECO:0007669"/>
    <property type="project" value="InterPro"/>
</dbReference>
<evidence type="ECO:0000313" key="10">
    <source>
        <dbReference type="EMBL" id="RUT77973.1"/>
    </source>
</evidence>
<dbReference type="InterPro" id="IPR006108">
    <property type="entry name" value="3HC_DH_C"/>
</dbReference>
<dbReference type="Pfam" id="PF00725">
    <property type="entry name" value="3HCDH"/>
    <property type="match status" value="1"/>
</dbReference>
<evidence type="ECO:0000256" key="4">
    <source>
        <dbReference type="ARBA" id="ARBA00023002"/>
    </source>
</evidence>
<dbReference type="SUPFAM" id="SSF52096">
    <property type="entry name" value="ClpP/crotonase"/>
    <property type="match status" value="1"/>
</dbReference>
<dbReference type="Gene3D" id="3.40.50.720">
    <property type="entry name" value="NAD(P)-binding Rossmann-like Domain"/>
    <property type="match status" value="1"/>
</dbReference>
<dbReference type="PANTHER" id="PTHR48075">
    <property type="entry name" value="3-HYDROXYACYL-COA DEHYDROGENASE FAMILY PROTEIN"/>
    <property type="match status" value="1"/>
</dbReference>
<dbReference type="Proteomes" id="UP000282985">
    <property type="component" value="Unassembled WGS sequence"/>
</dbReference>
<keyword evidence="3" id="KW-0442">Lipid degradation</keyword>
<organism evidence="10 11">
    <name type="scientific">Ancylomarina longa</name>
    <dbReference type="NCBI Taxonomy" id="2487017"/>
    <lineage>
        <taxon>Bacteria</taxon>
        <taxon>Pseudomonadati</taxon>
        <taxon>Bacteroidota</taxon>
        <taxon>Bacteroidia</taxon>
        <taxon>Marinilabiliales</taxon>
        <taxon>Marinifilaceae</taxon>
        <taxon>Ancylomarina</taxon>
    </lineage>
</organism>
<dbReference type="InterPro" id="IPR001753">
    <property type="entry name" value="Enoyl-CoA_hydra/iso"/>
</dbReference>
<dbReference type="InterPro" id="IPR036291">
    <property type="entry name" value="NAD(P)-bd_dom_sf"/>
</dbReference>
<keyword evidence="5" id="KW-0520">NAD</keyword>
<dbReference type="OrthoDB" id="9771883at2"/>
<dbReference type="SUPFAM" id="SSF48179">
    <property type="entry name" value="6-phosphogluconate dehydrogenase C-terminal domain-like"/>
    <property type="match status" value="2"/>
</dbReference>
<dbReference type="Gene3D" id="3.90.226.10">
    <property type="entry name" value="2-enoyl-CoA Hydratase, Chain A, domain 1"/>
    <property type="match status" value="1"/>
</dbReference>
<reference evidence="10 11" key="1">
    <citation type="submission" date="2018-11" db="EMBL/GenBank/DDBJ databases">
        <title>Parancylomarina longa gen. nov., sp. nov., isolated from sediments of southern Okinawa.</title>
        <authorList>
            <person name="Fu T."/>
        </authorList>
    </citation>
    <scope>NUCLEOTIDE SEQUENCE [LARGE SCALE GENOMIC DNA]</scope>
    <source>
        <strain evidence="10 11">T3-2 S1-C</strain>
    </source>
</reference>
<keyword evidence="11" id="KW-1185">Reference proteome</keyword>
<dbReference type="UniPathway" id="UPA00659"/>
<dbReference type="Pfam" id="PF02737">
    <property type="entry name" value="3HCDH_N"/>
    <property type="match status" value="1"/>
</dbReference>
<dbReference type="Pfam" id="PF00378">
    <property type="entry name" value="ECH_1"/>
    <property type="match status" value="1"/>
</dbReference>
<evidence type="ECO:0000256" key="6">
    <source>
        <dbReference type="ARBA" id="ARBA00023098"/>
    </source>
</evidence>
<dbReference type="InterPro" id="IPR006176">
    <property type="entry name" value="3-OHacyl-CoA_DH_NAD-bd"/>
</dbReference>
<proteinExistence type="predicted"/>
<evidence type="ECO:0000256" key="7">
    <source>
        <dbReference type="ARBA" id="ARBA00049556"/>
    </source>
</evidence>
<dbReference type="PANTHER" id="PTHR48075:SF7">
    <property type="entry name" value="3-HYDROXYACYL-COA DEHYDROGENASE-RELATED"/>
    <property type="match status" value="1"/>
</dbReference>
<dbReference type="SUPFAM" id="SSF51735">
    <property type="entry name" value="NAD(P)-binding Rossmann-fold domains"/>
    <property type="match status" value="1"/>
</dbReference>
<comment type="catalytic activity">
    <reaction evidence="7">
        <text>a (3S)-3-hydroxyacyl-CoA + NAD(+) = a 3-oxoacyl-CoA + NADH + H(+)</text>
        <dbReference type="Rhea" id="RHEA:22432"/>
        <dbReference type="ChEBI" id="CHEBI:15378"/>
        <dbReference type="ChEBI" id="CHEBI:57318"/>
        <dbReference type="ChEBI" id="CHEBI:57540"/>
        <dbReference type="ChEBI" id="CHEBI:57945"/>
        <dbReference type="ChEBI" id="CHEBI:90726"/>
        <dbReference type="EC" id="1.1.1.35"/>
    </reaction>
</comment>
<dbReference type="AlphaFoldDB" id="A0A434AU89"/>
<evidence type="ECO:0000256" key="2">
    <source>
        <dbReference type="ARBA" id="ARBA00022832"/>
    </source>
</evidence>
<dbReference type="GO" id="GO:0003857">
    <property type="term" value="F:(3S)-3-hydroxyacyl-CoA dehydrogenase (NAD+) activity"/>
    <property type="evidence" value="ECO:0007669"/>
    <property type="project" value="UniProtKB-EC"/>
</dbReference>
<dbReference type="GO" id="GO:0006635">
    <property type="term" value="P:fatty acid beta-oxidation"/>
    <property type="evidence" value="ECO:0007669"/>
    <property type="project" value="UniProtKB-UniPathway"/>
</dbReference>
<feature type="domain" description="3-hydroxyacyl-CoA dehydrogenase C-terminal" evidence="8">
    <location>
        <begin position="209"/>
        <end position="308"/>
    </location>
</feature>